<organism evidence="2 3">
    <name type="scientific">Pan troglodytes</name>
    <name type="common">Chimpanzee</name>
    <dbReference type="NCBI Taxonomy" id="9598"/>
    <lineage>
        <taxon>Eukaryota</taxon>
        <taxon>Metazoa</taxon>
        <taxon>Chordata</taxon>
        <taxon>Craniata</taxon>
        <taxon>Vertebrata</taxon>
        <taxon>Euteleostomi</taxon>
        <taxon>Mammalia</taxon>
        <taxon>Eutheria</taxon>
        <taxon>Euarchontoglires</taxon>
        <taxon>Primates</taxon>
        <taxon>Haplorrhini</taxon>
        <taxon>Catarrhini</taxon>
        <taxon>Hominidae</taxon>
        <taxon>Pan</taxon>
    </lineage>
</organism>
<evidence type="ECO:0000313" key="2">
    <source>
        <dbReference type="EMBL" id="PNI95805.1"/>
    </source>
</evidence>
<protein>
    <submittedName>
        <fullName evidence="2">PROSER3 isoform 11</fullName>
    </submittedName>
</protein>
<feature type="region of interest" description="Disordered" evidence="1">
    <location>
        <begin position="32"/>
        <end position="51"/>
    </location>
</feature>
<dbReference type="AlphaFoldDB" id="A0A2J8QHN0"/>
<reference evidence="2 3" key="1">
    <citation type="submission" date="2017-12" db="EMBL/GenBank/DDBJ databases">
        <title>High-resolution comparative analysis of great ape genomes.</title>
        <authorList>
            <person name="Pollen A."/>
            <person name="Hastie A."/>
            <person name="Hormozdiari F."/>
            <person name="Dougherty M."/>
            <person name="Liu R."/>
            <person name="Chaisson M."/>
            <person name="Hoppe E."/>
            <person name="Hill C."/>
            <person name="Pang A."/>
            <person name="Hillier L."/>
            <person name="Baker C."/>
            <person name="Armstrong J."/>
            <person name="Shendure J."/>
            <person name="Paten B."/>
            <person name="Wilson R."/>
            <person name="Chao H."/>
            <person name="Schneider V."/>
            <person name="Ventura M."/>
            <person name="Kronenberg Z."/>
            <person name="Murali S."/>
            <person name="Gordon D."/>
            <person name="Cantsilieris S."/>
            <person name="Munson K."/>
            <person name="Nelson B."/>
            <person name="Raja A."/>
            <person name="Underwood J."/>
            <person name="Diekhans M."/>
            <person name="Fiddes I."/>
            <person name="Haussler D."/>
            <person name="Eichler E."/>
        </authorList>
    </citation>
    <scope>NUCLEOTIDE SEQUENCE [LARGE SCALE GENOMIC DNA]</scope>
    <source>
        <strain evidence="2">Yerkes chimp pedigree #C0471</strain>
    </source>
</reference>
<comment type="caution">
    <text evidence="2">The sequence shown here is derived from an EMBL/GenBank/DDBJ whole genome shotgun (WGS) entry which is preliminary data.</text>
</comment>
<dbReference type="Proteomes" id="UP000236370">
    <property type="component" value="Unassembled WGS sequence"/>
</dbReference>
<feature type="non-terminal residue" evidence="2">
    <location>
        <position position="1"/>
    </location>
</feature>
<sequence>IQDSPLGDAPLGRSHYWPSQSQTWCSKVYKQVPPGSAHQSRGAPACRPNPS</sequence>
<evidence type="ECO:0000313" key="3">
    <source>
        <dbReference type="Proteomes" id="UP000236370"/>
    </source>
</evidence>
<dbReference type="EMBL" id="NBAG03000037">
    <property type="protein sequence ID" value="PNI95805.1"/>
    <property type="molecule type" value="Genomic_DNA"/>
</dbReference>
<proteinExistence type="predicted"/>
<accession>A0A2J8QHN0</accession>
<name>A0A2J8QHN0_PANTR</name>
<evidence type="ECO:0000256" key="1">
    <source>
        <dbReference type="SAM" id="MobiDB-lite"/>
    </source>
</evidence>
<gene>
    <name evidence="2" type="ORF">CK820_G0030237</name>
</gene>